<evidence type="ECO:0000313" key="2">
    <source>
        <dbReference type="Proteomes" id="UP001732700"/>
    </source>
</evidence>
<organism evidence="1 2">
    <name type="scientific">Avena sativa</name>
    <name type="common">Oat</name>
    <dbReference type="NCBI Taxonomy" id="4498"/>
    <lineage>
        <taxon>Eukaryota</taxon>
        <taxon>Viridiplantae</taxon>
        <taxon>Streptophyta</taxon>
        <taxon>Embryophyta</taxon>
        <taxon>Tracheophyta</taxon>
        <taxon>Spermatophyta</taxon>
        <taxon>Magnoliopsida</taxon>
        <taxon>Liliopsida</taxon>
        <taxon>Poales</taxon>
        <taxon>Poaceae</taxon>
        <taxon>BOP clade</taxon>
        <taxon>Pooideae</taxon>
        <taxon>Poodae</taxon>
        <taxon>Poeae</taxon>
        <taxon>Poeae Chloroplast Group 1 (Aveneae type)</taxon>
        <taxon>Aveninae</taxon>
        <taxon>Avena</taxon>
    </lineage>
</organism>
<evidence type="ECO:0000313" key="1">
    <source>
        <dbReference type="EnsemblPlants" id="AVESA.00010b.r2.3AG0411980.1.CDS.1"/>
    </source>
</evidence>
<dbReference type="EnsemblPlants" id="AVESA.00010b.r2.3AG0411980.1">
    <property type="protein sequence ID" value="AVESA.00010b.r2.3AG0411980.1.CDS.1"/>
    <property type="gene ID" value="AVESA.00010b.r2.3AG0411980"/>
</dbReference>
<protein>
    <submittedName>
        <fullName evidence="1">Uncharacterized protein</fullName>
    </submittedName>
</protein>
<name>A0ACD5VAY9_AVESA</name>
<sequence>MKLCRELQAETPLLSSADEPPPSPKSRPVGMASELTDGAACASVLKSSRASEEGAGVARRRSPLLHSQMHAGEEGARVRRRGTSPAASAPPLENDDLLGEILVRLPPQPSSLPRASAVCRRWRGLLTDAKFLRRFRVHHRKPPLLGAFANSNQGIVFVPVLDPPNRIPIQGFDLGRASDRDYRDVLDCRHGLVLLNDCGRQQVVVCDPITGEQRRVSVPPEFQSCYINGAVLCPAAGNSSPFKVVLMSMYIDINRPTVCVYSSETGIWGNLVSTEARYQLGGDTDAPATLLGNALYWLSNRDRIIEFDLDGHSLAVITGPPVTNDMRRQDHRIIRAQDGALGFAVLAFPHFQMWQRNVNCHGVATWVPWKNFEIHTILGLSSQIQEGFECLMGYSDDTDVVFLLLGYSIYMVQLKSKQFRELHETKHITRCVPFTSFYTPGEKGASLVSSLYCIYI</sequence>
<proteinExistence type="predicted"/>
<keyword evidence="2" id="KW-1185">Reference proteome</keyword>
<reference evidence="1" key="2">
    <citation type="submission" date="2025-09" db="UniProtKB">
        <authorList>
            <consortium name="EnsemblPlants"/>
        </authorList>
    </citation>
    <scope>IDENTIFICATION</scope>
</reference>
<dbReference type="Proteomes" id="UP001732700">
    <property type="component" value="Chromosome 3A"/>
</dbReference>
<reference evidence="1" key="1">
    <citation type="submission" date="2021-05" db="EMBL/GenBank/DDBJ databases">
        <authorList>
            <person name="Scholz U."/>
            <person name="Mascher M."/>
            <person name="Fiebig A."/>
        </authorList>
    </citation>
    <scope>NUCLEOTIDE SEQUENCE [LARGE SCALE GENOMIC DNA]</scope>
</reference>
<accession>A0ACD5VAY9</accession>